<evidence type="ECO:0000313" key="6">
    <source>
        <dbReference type="Proteomes" id="UP000751190"/>
    </source>
</evidence>
<feature type="compositionally biased region" description="Low complexity" evidence="4">
    <location>
        <begin position="714"/>
        <end position="726"/>
    </location>
</feature>
<evidence type="ECO:0000256" key="1">
    <source>
        <dbReference type="ARBA" id="ARBA00022737"/>
    </source>
</evidence>
<dbReference type="PANTHER" id="PTHR24161:SF85">
    <property type="entry name" value="PALMITOYLTRANSFERASE HIP14"/>
    <property type="match status" value="1"/>
</dbReference>
<proteinExistence type="predicted"/>
<dbReference type="Proteomes" id="UP000751190">
    <property type="component" value="Unassembled WGS sequence"/>
</dbReference>
<feature type="compositionally biased region" description="Low complexity" evidence="4">
    <location>
        <begin position="571"/>
        <end position="584"/>
    </location>
</feature>
<name>A0A8J6C5J7_DIALT</name>
<feature type="compositionally biased region" description="Pro residues" evidence="4">
    <location>
        <begin position="441"/>
        <end position="452"/>
    </location>
</feature>
<feature type="compositionally biased region" description="Basic and acidic residues" evidence="4">
    <location>
        <begin position="650"/>
        <end position="661"/>
    </location>
</feature>
<keyword evidence="2 3" id="KW-0040">ANK repeat</keyword>
<feature type="region of interest" description="Disordered" evidence="4">
    <location>
        <begin position="181"/>
        <end position="203"/>
    </location>
</feature>
<dbReference type="InterPro" id="IPR036770">
    <property type="entry name" value="Ankyrin_rpt-contain_sf"/>
</dbReference>
<organism evidence="5 6">
    <name type="scientific">Diacronema lutheri</name>
    <name type="common">Unicellular marine alga</name>
    <name type="synonym">Monochrysis lutheri</name>
    <dbReference type="NCBI Taxonomy" id="2081491"/>
    <lineage>
        <taxon>Eukaryota</taxon>
        <taxon>Haptista</taxon>
        <taxon>Haptophyta</taxon>
        <taxon>Pavlovophyceae</taxon>
        <taxon>Pavlovales</taxon>
        <taxon>Pavlovaceae</taxon>
        <taxon>Diacronema</taxon>
    </lineage>
</organism>
<feature type="repeat" description="ANK" evidence="3">
    <location>
        <begin position="64"/>
        <end position="96"/>
    </location>
</feature>
<comment type="caution">
    <text evidence="5">The sequence shown here is derived from an EMBL/GenBank/DDBJ whole genome shotgun (WGS) entry which is preliminary data.</text>
</comment>
<dbReference type="OrthoDB" id="341259at2759"/>
<gene>
    <name evidence="5" type="ORF">KFE25_003693</name>
</gene>
<dbReference type="AlphaFoldDB" id="A0A8J6C5J7"/>
<feature type="region of interest" description="Disordered" evidence="4">
    <location>
        <begin position="439"/>
        <end position="683"/>
    </location>
</feature>
<reference evidence="5" key="1">
    <citation type="submission" date="2021-05" db="EMBL/GenBank/DDBJ databases">
        <title>The genome of the haptophyte Pavlova lutheri (Diacronema luteri, Pavlovales) - a model for lipid biosynthesis in eukaryotic algae.</title>
        <authorList>
            <person name="Hulatt C.J."/>
            <person name="Posewitz M.C."/>
        </authorList>
    </citation>
    <scope>NUCLEOTIDE SEQUENCE</scope>
    <source>
        <strain evidence="5">NIVA-4/92</strain>
    </source>
</reference>
<feature type="region of interest" description="Disordered" evidence="4">
    <location>
        <begin position="701"/>
        <end position="728"/>
    </location>
</feature>
<dbReference type="EMBL" id="JAGTXO010000028">
    <property type="protein sequence ID" value="KAG8461124.1"/>
    <property type="molecule type" value="Genomic_DNA"/>
</dbReference>
<dbReference type="PANTHER" id="PTHR24161">
    <property type="entry name" value="ANK_REP_REGION DOMAIN-CONTAINING PROTEIN-RELATED"/>
    <property type="match status" value="1"/>
</dbReference>
<feature type="compositionally biased region" description="Low complexity" evidence="4">
    <location>
        <begin position="504"/>
        <end position="515"/>
    </location>
</feature>
<feature type="compositionally biased region" description="Low complexity" evidence="4">
    <location>
        <begin position="483"/>
        <end position="496"/>
    </location>
</feature>
<feature type="region of interest" description="Disordered" evidence="4">
    <location>
        <begin position="342"/>
        <end position="365"/>
    </location>
</feature>
<protein>
    <submittedName>
        <fullName evidence="5">Uncharacterized protein</fullName>
    </submittedName>
</protein>
<dbReference type="Gene3D" id="1.25.40.20">
    <property type="entry name" value="Ankyrin repeat-containing domain"/>
    <property type="match status" value="1"/>
</dbReference>
<evidence type="ECO:0000256" key="4">
    <source>
        <dbReference type="SAM" id="MobiDB-lite"/>
    </source>
</evidence>
<keyword evidence="1" id="KW-0677">Repeat</keyword>
<feature type="compositionally biased region" description="Basic and acidic residues" evidence="4">
    <location>
        <begin position="194"/>
        <end position="203"/>
    </location>
</feature>
<accession>A0A8J6C5J7</accession>
<sequence length="788" mass="79484">MAGESRTLRRVPRPLFALLADTRVGGDVGLCLHLAARVDDARSVALLAIELARAGRSVNVADSTGATPLHVAAAVGSTLAAQVLLLARADPTARAVDGQTAAEVAAEHGHAQLVALVLRARMLADEPAGAAAPSHPAAKRCALTGIQLAPGADASLGIGPRLCAQAARVMLLCERHAQGATRAMAPHEGPSAAREAEPRGVREHAAAVAAARELAAAEAAGHVDARARALEVANAEARERAAADARTREQAAVAAQAGARGKARAAADAEAHARAGNEARAAADAAAREAQATAHAPSASAARAVAMADDAALAALAAQTVAHAPRSAWLCPRTALGALDGAPGAHADHSSRAAAPRCAERPSHPSERALSTAEHAELDAQAAQLACAVAAATSASTAAANLAAATAEQPRPTSPRGHFVSKLPALMITAAALDACATASVPPPASPTPPVTCEPNTPLARTPLHRAASPTWSRAACAHGRPGRSPASTATATPNNSSPPNPASPARSSPATGRPFARGSTRPAVARERGAGGAWREVGSPLGEGCVRAPRPRDPEGPNARRADADVPGPASLSASRRARGAAAEQDNSDDGCRDTRAMLTTAEPPVETRETRRASSPSSQAPFVRRGAHQQHGQTPREDQLPANGAALRARDGGDWAHRSSHDHHPRLPDARTTPSLPRPTIRDAPACEYAAAASAFADGADGEGTGARARESAAQSRLARASSAPSVNELGAAGALRVAETGADGQPRKPGPALAAALAAERLASMALAGMLGPLSDGSLRCEGRP</sequence>
<dbReference type="Pfam" id="PF12796">
    <property type="entry name" value="Ank_2"/>
    <property type="match status" value="1"/>
</dbReference>
<keyword evidence="6" id="KW-1185">Reference proteome</keyword>
<feature type="compositionally biased region" description="Basic and acidic residues" evidence="4">
    <location>
        <begin position="551"/>
        <end position="565"/>
    </location>
</feature>
<evidence type="ECO:0000256" key="3">
    <source>
        <dbReference type="PROSITE-ProRule" id="PRU00023"/>
    </source>
</evidence>
<dbReference type="SMART" id="SM00248">
    <property type="entry name" value="ANK"/>
    <property type="match status" value="2"/>
</dbReference>
<evidence type="ECO:0000313" key="5">
    <source>
        <dbReference type="EMBL" id="KAG8461124.1"/>
    </source>
</evidence>
<dbReference type="PROSITE" id="PS50088">
    <property type="entry name" value="ANK_REPEAT"/>
    <property type="match status" value="1"/>
</dbReference>
<evidence type="ECO:0000256" key="2">
    <source>
        <dbReference type="ARBA" id="ARBA00023043"/>
    </source>
</evidence>
<dbReference type="PROSITE" id="PS50297">
    <property type="entry name" value="ANK_REP_REGION"/>
    <property type="match status" value="1"/>
</dbReference>
<dbReference type="SUPFAM" id="SSF48403">
    <property type="entry name" value="Ankyrin repeat"/>
    <property type="match status" value="1"/>
</dbReference>
<dbReference type="InterPro" id="IPR002110">
    <property type="entry name" value="Ankyrin_rpt"/>
</dbReference>